<dbReference type="STRING" id="4097.A0A1S4A281"/>
<name>A0A1S4A281_TOBAC</name>
<dbReference type="GeneID" id="107792926"/>
<dbReference type="InterPro" id="IPR036875">
    <property type="entry name" value="Znf_CCHC_sf"/>
</dbReference>
<dbReference type="Proteomes" id="UP000790787">
    <property type="component" value="Chromosome 15"/>
</dbReference>
<accession>A0A1S4A281</accession>
<dbReference type="PANTHER" id="PTHR37610">
    <property type="entry name" value="CCHC-TYPE DOMAIN-CONTAINING PROTEIN"/>
    <property type="match status" value="1"/>
</dbReference>
<protein>
    <recommendedName>
        <fullName evidence="1">Retrotransposon Copia-like N-terminal domain-containing protein</fullName>
    </recommendedName>
</protein>
<dbReference type="Pfam" id="PF14244">
    <property type="entry name" value="Retrotran_gag_3"/>
    <property type="match status" value="1"/>
</dbReference>
<reference evidence="3" key="2">
    <citation type="submission" date="2025-08" db="UniProtKB">
        <authorList>
            <consortium name="RefSeq"/>
        </authorList>
    </citation>
    <scope>IDENTIFICATION</scope>
</reference>
<dbReference type="SUPFAM" id="SSF57756">
    <property type="entry name" value="Retrovirus zinc finger-like domains"/>
    <property type="match status" value="1"/>
</dbReference>
<dbReference type="AlphaFoldDB" id="A0A1S4A281"/>
<evidence type="ECO:0000313" key="2">
    <source>
        <dbReference type="Proteomes" id="UP000790787"/>
    </source>
</evidence>
<keyword evidence="2" id="KW-1185">Reference proteome</keyword>
<dbReference type="PANTHER" id="PTHR37610:SF6">
    <property type="entry name" value="GAG-POLYPEPTIDE OF LTR COPIA-TYPE-RELATED"/>
    <property type="match status" value="1"/>
</dbReference>
<dbReference type="GO" id="GO:0008270">
    <property type="term" value="F:zinc ion binding"/>
    <property type="evidence" value="ECO:0007669"/>
    <property type="project" value="InterPro"/>
</dbReference>
<dbReference type="OrthoDB" id="5544992at2759"/>
<evidence type="ECO:0000259" key="1">
    <source>
        <dbReference type="Pfam" id="PF14244"/>
    </source>
</evidence>
<evidence type="ECO:0000313" key="3">
    <source>
        <dbReference type="RefSeq" id="XP_016470676.1"/>
    </source>
</evidence>
<dbReference type="InterPro" id="IPR029472">
    <property type="entry name" value="Copia-like_N"/>
</dbReference>
<dbReference type="KEGG" id="nta:107792926"/>
<proteinExistence type="predicted"/>
<reference evidence="2" key="1">
    <citation type="journal article" date="2014" name="Nat. Commun.">
        <title>The tobacco genome sequence and its comparison with those of tomato and potato.</title>
        <authorList>
            <person name="Sierro N."/>
            <person name="Battey J.N."/>
            <person name="Ouadi S."/>
            <person name="Bakaher N."/>
            <person name="Bovet L."/>
            <person name="Willig A."/>
            <person name="Goepfert S."/>
            <person name="Peitsch M.C."/>
            <person name="Ivanov N.V."/>
        </authorList>
    </citation>
    <scope>NUCLEOTIDE SEQUENCE [LARGE SCALE GENOMIC DNA]</scope>
</reference>
<gene>
    <name evidence="3" type="primary">LOC107792926</name>
</gene>
<organism evidence="2 3">
    <name type="scientific">Nicotiana tabacum</name>
    <name type="common">Common tobacco</name>
    <dbReference type="NCBI Taxonomy" id="4097"/>
    <lineage>
        <taxon>Eukaryota</taxon>
        <taxon>Viridiplantae</taxon>
        <taxon>Streptophyta</taxon>
        <taxon>Embryophyta</taxon>
        <taxon>Tracheophyta</taxon>
        <taxon>Spermatophyta</taxon>
        <taxon>Magnoliopsida</taxon>
        <taxon>eudicotyledons</taxon>
        <taxon>Gunneridae</taxon>
        <taxon>Pentapetalae</taxon>
        <taxon>asterids</taxon>
        <taxon>lamiids</taxon>
        <taxon>Solanales</taxon>
        <taxon>Solanaceae</taxon>
        <taxon>Nicotianoideae</taxon>
        <taxon>Nicotianeae</taxon>
        <taxon>Nicotiana</taxon>
    </lineage>
</organism>
<dbReference type="RefSeq" id="XP_016470676.1">
    <property type="nucleotide sequence ID" value="XM_016615190.1"/>
</dbReference>
<dbReference type="PaxDb" id="4097-A0A1S4A281"/>
<dbReference type="GO" id="GO:0003676">
    <property type="term" value="F:nucleic acid binding"/>
    <property type="evidence" value="ECO:0007669"/>
    <property type="project" value="InterPro"/>
</dbReference>
<sequence length="384" mass="43577">MLVLVFLHLRKIGRKCESTDEDASSQKQKWQAGVKVAGAWAHLRDRMCDLGAELRWMTEANSEDVRAFRVWISLVPGSSVTDNSTVAPSSPLYLLPSDSPGTILVTTTFNGTGYGSWRREMLLGLSCKNKLGMIKGTIPKPRHTSPDFEAWIRCNDMVVAWILNGLDKKIRETVMYTKSAEKLWKEIERRFGQASGIKIYQIRKEISSISQGSSCIASYFNRIKKLWDELSFSVAYPDCVCGCKENFQRLDEEQKIHQFLMGLNESYSTIRRNILMMKPFPGVENVYSMLINNESQSEVQATVPSFSSDSVAFSTGAQKPYPQNYPQKPYPHNYTQQIQFDSSRKPNANLVCRYCKKPGHVIEKCFKLHGFPSGYQPKSSNPAF</sequence>